<keyword evidence="2 3" id="KW-0175">Coiled coil</keyword>
<dbReference type="GO" id="GO:1990281">
    <property type="term" value="C:efflux pump complex"/>
    <property type="evidence" value="ECO:0007669"/>
    <property type="project" value="TreeGrafter"/>
</dbReference>
<feature type="domain" description="CusB-like beta-barrel" evidence="5">
    <location>
        <begin position="208"/>
        <end position="279"/>
    </location>
</feature>
<dbReference type="GO" id="GO:0019898">
    <property type="term" value="C:extrinsic component of membrane"/>
    <property type="evidence" value="ECO:0007669"/>
    <property type="project" value="InterPro"/>
</dbReference>
<dbReference type="NCBIfam" id="TIGR01730">
    <property type="entry name" value="RND_mfp"/>
    <property type="match status" value="1"/>
</dbReference>
<dbReference type="AlphaFoldDB" id="A0A2M9G2X3"/>
<evidence type="ECO:0000256" key="2">
    <source>
        <dbReference type="ARBA" id="ARBA00023054"/>
    </source>
</evidence>
<evidence type="ECO:0000259" key="6">
    <source>
        <dbReference type="Pfam" id="PF25989"/>
    </source>
</evidence>
<dbReference type="InterPro" id="IPR058625">
    <property type="entry name" value="MdtA-like_BSH"/>
</dbReference>
<dbReference type="InterPro" id="IPR006143">
    <property type="entry name" value="RND_pump_MFP"/>
</dbReference>
<organism evidence="7 8">
    <name type="scientific">Minwuia thermotolerans</name>
    <dbReference type="NCBI Taxonomy" id="2056226"/>
    <lineage>
        <taxon>Bacteria</taxon>
        <taxon>Pseudomonadati</taxon>
        <taxon>Pseudomonadota</taxon>
        <taxon>Alphaproteobacteria</taxon>
        <taxon>Minwuiales</taxon>
        <taxon>Minwuiaceae</taxon>
        <taxon>Minwuia</taxon>
    </lineage>
</organism>
<dbReference type="OrthoDB" id="9806939at2"/>
<feature type="coiled-coil region" evidence="3">
    <location>
        <begin position="108"/>
        <end position="173"/>
    </location>
</feature>
<dbReference type="InterPro" id="IPR058637">
    <property type="entry name" value="YknX-like_C"/>
</dbReference>
<dbReference type="Gene3D" id="2.40.30.170">
    <property type="match status" value="1"/>
</dbReference>
<protein>
    <submittedName>
        <fullName evidence="7">Efflux transporter periplasmic adaptor subunit</fullName>
    </submittedName>
</protein>
<comment type="caution">
    <text evidence="7">The sequence shown here is derived from an EMBL/GenBank/DDBJ whole genome shotgun (WGS) entry which is preliminary data.</text>
</comment>
<evidence type="ECO:0000256" key="1">
    <source>
        <dbReference type="ARBA" id="ARBA00009477"/>
    </source>
</evidence>
<dbReference type="Pfam" id="PF25954">
    <property type="entry name" value="Beta-barrel_RND_2"/>
    <property type="match status" value="1"/>
</dbReference>
<dbReference type="Gene3D" id="2.40.50.100">
    <property type="match status" value="1"/>
</dbReference>
<name>A0A2M9G2X3_9PROT</name>
<evidence type="ECO:0000259" key="4">
    <source>
        <dbReference type="Pfam" id="PF25917"/>
    </source>
</evidence>
<dbReference type="Gene3D" id="2.40.420.20">
    <property type="match status" value="1"/>
</dbReference>
<sequence>MRILIQLLIVAALAAGGYFAWTNRADLPLVGAYFAPAVEGQKRAGGAVPVDAVMVTPQSLVDTVRVVGTTKSNQSVTITSEIAGRIAELNISEGRQISRGDLLVQFGTAEIRAELERAKAQLNLARQVYERGEATRRKGLITEARTEELAQGLAAAEAEVRAIEARIGKFTLRAPFSGRLGLKQASVGALVQPGEPIVTLDDISVIKLDFDVPETVLAALHPGQVVHARSSAYPDTPVEGVVSTIDTRIDPATRAVTVRAEIDNANSLLRPGMFLTVELVYGRTEDALMVPEESVLVVDGGAFVFTVVDGKAERRPVELGRRRPGLVEVLDGVEPGETVITAGVQKVRPGAPVTVRNPLTASVKG</sequence>
<feature type="domain" description="YknX-like C-terminal permuted SH3-like" evidence="6">
    <location>
        <begin position="287"/>
        <end position="355"/>
    </location>
</feature>
<dbReference type="FunFam" id="2.40.30.170:FF:000010">
    <property type="entry name" value="Efflux RND transporter periplasmic adaptor subunit"/>
    <property type="match status" value="1"/>
</dbReference>
<dbReference type="SUPFAM" id="SSF111369">
    <property type="entry name" value="HlyD-like secretion proteins"/>
    <property type="match status" value="1"/>
</dbReference>
<reference evidence="7 8" key="1">
    <citation type="submission" date="2017-11" db="EMBL/GenBank/DDBJ databases">
        <title>Draft genome sequence of Rhizobiales bacterium SY3-13.</title>
        <authorList>
            <person name="Sun C."/>
        </authorList>
    </citation>
    <scope>NUCLEOTIDE SEQUENCE [LARGE SCALE GENOMIC DNA]</scope>
    <source>
        <strain evidence="7 8">SY3-13</strain>
    </source>
</reference>
<keyword evidence="8" id="KW-1185">Reference proteome</keyword>
<dbReference type="InterPro" id="IPR030190">
    <property type="entry name" value="MacA_alpha-hairpin_sf"/>
</dbReference>
<dbReference type="EMBL" id="PHIG01000031">
    <property type="protein sequence ID" value="PJK30050.1"/>
    <property type="molecule type" value="Genomic_DNA"/>
</dbReference>
<gene>
    <name evidence="7" type="ORF">CVT23_09830</name>
</gene>
<dbReference type="RefSeq" id="WP_109793324.1">
    <property type="nucleotide sequence ID" value="NZ_PHIG01000031.1"/>
</dbReference>
<dbReference type="Gene3D" id="6.10.140.1990">
    <property type="match status" value="1"/>
</dbReference>
<dbReference type="Pfam" id="PF25917">
    <property type="entry name" value="BSH_RND"/>
    <property type="match status" value="1"/>
</dbReference>
<evidence type="ECO:0000313" key="8">
    <source>
        <dbReference type="Proteomes" id="UP000229498"/>
    </source>
</evidence>
<dbReference type="PANTHER" id="PTHR30469">
    <property type="entry name" value="MULTIDRUG RESISTANCE PROTEIN MDTA"/>
    <property type="match status" value="1"/>
</dbReference>
<dbReference type="Proteomes" id="UP000229498">
    <property type="component" value="Unassembled WGS sequence"/>
</dbReference>
<comment type="similarity">
    <text evidence="1">Belongs to the membrane fusion protein (MFP) (TC 8.A.1) family.</text>
</comment>
<feature type="domain" description="Multidrug resistance protein MdtA-like barrel-sandwich hybrid" evidence="4">
    <location>
        <begin position="75"/>
        <end position="196"/>
    </location>
</feature>
<evidence type="ECO:0000259" key="5">
    <source>
        <dbReference type="Pfam" id="PF25954"/>
    </source>
</evidence>
<evidence type="ECO:0000256" key="3">
    <source>
        <dbReference type="SAM" id="Coils"/>
    </source>
</evidence>
<dbReference type="GO" id="GO:0015562">
    <property type="term" value="F:efflux transmembrane transporter activity"/>
    <property type="evidence" value="ECO:0007669"/>
    <property type="project" value="TreeGrafter"/>
</dbReference>
<accession>A0A2M9G2X3</accession>
<dbReference type="GO" id="GO:1990195">
    <property type="term" value="C:macrolide transmembrane transporter complex"/>
    <property type="evidence" value="ECO:0007669"/>
    <property type="project" value="InterPro"/>
</dbReference>
<dbReference type="GO" id="GO:1990961">
    <property type="term" value="P:xenobiotic detoxification by transmembrane export across the plasma membrane"/>
    <property type="evidence" value="ECO:0007669"/>
    <property type="project" value="InterPro"/>
</dbReference>
<dbReference type="GO" id="GO:0030313">
    <property type="term" value="C:cell envelope"/>
    <property type="evidence" value="ECO:0007669"/>
    <property type="project" value="UniProtKB-SubCell"/>
</dbReference>
<evidence type="ECO:0000313" key="7">
    <source>
        <dbReference type="EMBL" id="PJK30050.1"/>
    </source>
</evidence>
<proteinExistence type="inferred from homology"/>
<dbReference type="InterPro" id="IPR058792">
    <property type="entry name" value="Beta-barrel_RND_2"/>
</dbReference>
<dbReference type="Pfam" id="PF25989">
    <property type="entry name" value="YknX_C"/>
    <property type="match status" value="1"/>
</dbReference>
<dbReference type="PANTHER" id="PTHR30469:SF16">
    <property type="entry name" value="HAE1 FAMILY EFFLUX PUMP MFP COMPONENT"/>
    <property type="match status" value="1"/>
</dbReference>